<organism evidence="1">
    <name type="scientific">marine sediment metagenome</name>
    <dbReference type="NCBI Taxonomy" id="412755"/>
    <lineage>
        <taxon>unclassified sequences</taxon>
        <taxon>metagenomes</taxon>
        <taxon>ecological metagenomes</taxon>
    </lineage>
</organism>
<dbReference type="AlphaFoldDB" id="X1KZ49"/>
<evidence type="ECO:0008006" key="2">
    <source>
        <dbReference type="Google" id="ProtNLM"/>
    </source>
</evidence>
<name>X1KZ49_9ZZZZ</name>
<dbReference type="EMBL" id="BARU01036041">
    <property type="protein sequence ID" value="GAH87233.1"/>
    <property type="molecule type" value="Genomic_DNA"/>
</dbReference>
<evidence type="ECO:0000313" key="1">
    <source>
        <dbReference type="EMBL" id="GAH87233.1"/>
    </source>
</evidence>
<comment type="caution">
    <text evidence="1">The sequence shown here is derived from an EMBL/GenBank/DDBJ whole genome shotgun (WGS) entry which is preliminary data.</text>
</comment>
<proteinExistence type="predicted"/>
<accession>X1KZ49</accession>
<sequence>MLVIDLDGSGATKANIFAALEGEDPIFCYLNGHGNADTYTAQDKEIVMKTCHGDESLIGRVVLLLSCSCGIRIAPSAVSKGATTVFAWTVDFTWIATEAPATDPYARGFFESVNAISDALAYGKTTQEAMNLSLASWTRWIDYWAGSADPYASQVIQWLVHDRDGQKLFGSNSARVTTPAPPPPEAGEIPISLPLITGYALSLLFF</sequence>
<reference evidence="1" key="1">
    <citation type="journal article" date="2014" name="Front. Microbiol.">
        <title>High frequency of phylogenetically diverse reductive dehalogenase-homologous genes in deep subseafloor sedimentary metagenomes.</title>
        <authorList>
            <person name="Kawai M."/>
            <person name="Futagami T."/>
            <person name="Toyoda A."/>
            <person name="Takaki Y."/>
            <person name="Nishi S."/>
            <person name="Hori S."/>
            <person name="Arai W."/>
            <person name="Tsubouchi T."/>
            <person name="Morono Y."/>
            <person name="Uchiyama I."/>
            <person name="Ito T."/>
            <person name="Fujiyama A."/>
            <person name="Inagaki F."/>
            <person name="Takami H."/>
        </authorList>
    </citation>
    <scope>NUCLEOTIDE SEQUENCE</scope>
    <source>
        <strain evidence="1">Expedition CK06-06</strain>
    </source>
</reference>
<protein>
    <recommendedName>
        <fullName evidence="2">Gingipain domain-containing protein</fullName>
    </recommendedName>
</protein>
<gene>
    <name evidence="1" type="ORF">S03H2_56356</name>
</gene>